<evidence type="ECO:0000259" key="12">
    <source>
        <dbReference type="PROSITE" id="PS50157"/>
    </source>
</evidence>
<dbReference type="FunFam" id="3.30.160.60:FF:001156">
    <property type="entry name" value="Zinc finger protein 407"/>
    <property type="match status" value="1"/>
</dbReference>
<keyword evidence="6" id="KW-0862">Zinc</keyword>
<comment type="subcellular location">
    <subcellularLocation>
        <location evidence="1">Nucleus</location>
    </subcellularLocation>
</comment>
<feature type="domain" description="C2H2-type" evidence="12">
    <location>
        <begin position="137"/>
        <end position="164"/>
    </location>
</feature>
<dbReference type="GO" id="GO:0005634">
    <property type="term" value="C:nucleus"/>
    <property type="evidence" value="ECO:0007669"/>
    <property type="project" value="UniProtKB-SubCell"/>
</dbReference>
<accession>A0A8K9XPU3</accession>
<keyword evidence="10" id="KW-0539">Nucleus</keyword>
<reference evidence="13" key="1">
    <citation type="submission" date="2020-07" db="EMBL/GenBank/DDBJ databases">
        <title>A long reads based de novo assembly of the rainbow trout Arlee double haploid line genome.</title>
        <authorList>
            <person name="Gao G."/>
            <person name="Palti Y."/>
        </authorList>
    </citation>
    <scope>NUCLEOTIDE SEQUENCE [LARGE SCALE GENOMIC DNA]</scope>
</reference>
<keyword evidence="14" id="KW-1185">Reference proteome</keyword>
<dbReference type="InterPro" id="IPR027756">
    <property type="entry name" value="Ovo-like"/>
</dbReference>
<dbReference type="GO" id="GO:0008270">
    <property type="term" value="F:zinc ion binding"/>
    <property type="evidence" value="ECO:0007669"/>
    <property type="project" value="UniProtKB-KW"/>
</dbReference>
<organism evidence="13 14">
    <name type="scientific">Oncorhynchus mykiss</name>
    <name type="common">Rainbow trout</name>
    <name type="synonym">Salmo gairdneri</name>
    <dbReference type="NCBI Taxonomy" id="8022"/>
    <lineage>
        <taxon>Eukaryota</taxon>
        <taxon>Metazoa</taxon>
        <taxon>Chordata</taxon>
        <taxon>Craniata</taxon>
        <taxon>Vertebrata</taxon>
        <taxon>Euteleostomi</taxon>
        <taxon>Actinopterygii</taxon>
        <taxon>Neopterygii</taxon>
        <taxon>Teleostei</taxon>
        <taxon>Protacanthopterygii</taxon>
        <taxon>Salmoniformes</taxon>
        <taxon>Salmonidae</taxon>
        <taxon>Salmoninae</taxon>
        <taxon>Oncorhynchus</taxon>
    </lineage>
</organism>
<feature type="domain" description="C2H2-type" evidence="12">
    <location>
        <begin position="165"/>
        <end position="189"/>
    </location>
</feature>
<name>A0A8K9XPU3_ONCMY</name>
<dbReference type="Ensembl" id="ENSOMYT00000128074.1">
    <property type="protein sequence ID" value="ENSOMYP00000135595.1"/>
    <property type="gene ID" value="ENSOMYG00000048613.1"/>
</dbReference>
<dbReference type="Pfam" id="PF00096">
    <property type="entry name" value="zf-C2H2"/>
    <property type="match status" value="2"/>
</dbReference>
<comment type="similarity">
    <text evidence="2">Belongs to the krueppel C2H2-type zinc-finger protein family.</text>
</comment>
<evidence type="ECO:0000313" key="14">
    <source>
        <dbReference type="Proteomes" id="UP000694395"/>
    </source>
</evidence>
<keyword evidence="4" id="KW-0677">Repeat</keyword>
<sequence length="239" mass="26867">MGNTKGPPTESDPKTDAHHLGIKAEDAPLYFQDGRRRLRSANSQPFNLTAFRSDPEWRPHWTEVLLQNHAGVPLPDPHTVPAVLLRGVPQDVLLESHLGRPIHDAERPFVCPQCGRTFTFKSNLTRHMRFHSDAQPYVCPQCGQGFKISAHLKRHMTAHSGCKLYVCPECGQSYMSLKYHWLSHTGERPLSCPECPMTFEPPGYIPNASLFPIKMPFGTPSRCSQVSELESNGESILKM</sequence>
<evidence type="ECO:0000313" key="13">
    <source>
        <dbReference type="Ensembl" id="ENSOMYP00000135595.1"/>
    </source>
</evidence>
<evidence type="ECO:0000256" key="2">
    <source>
        <dbReference type="ARBA" id="ARBA00006991"/>
    </source>
</evidence>
<dbReference type="PANTHER" id="PTHR10032:SF272">
    <property type="entry name" value="OVO-LIKE ZINC FINGER 1A-RELATED"/>
    <property type="match status" value="1"/>
</dbReference>
<dbReference type="GO" id="GO:0009913">
    <property type="term" value="P:epidermal cell differentiation"/>
    <property type="evidence" value="ECO:0007669"/>
    <property type="project" value="TreeGrafter"/>
</dbReference>
<reference evidence="13" key="3">
    <citation type="submission" date="2025-09" db="UniProtKB">
        <authorList>
            <consortium name="Ensembl"/>
        </authorList>
    </citation>
    <scope>IDENTIFICATION</scope>
</reference>
<evidence type="ECO:0000256" key="6">
    <source>
        <dbReference type="ARBA" id="ARBA00022833"/>
    </source>
</evidence>
<keyword evidence="9" id="KW-0804">Transcription</keyword>
<evidence type="ECO:0000256" key="7">
    <source>
        <dbReference type="ARBA" id="ARBA00023015"/>
    </source>
</evidence>
<evidence type="ECO:0000256" key="10">
    <source>
        <dbReference type="ARBA" id="ARBA00023242"/>
    </source>
</evidence>
<dbReference type="InterPro" id="IPR036236">
    <property type="entry name" value="Znf_C2H2_sf"/>
</dbReference>
<dbReference type="AlphaFoldDB" id="A0A8K9XPU3"/>
<dbReference type="SUPFAM" id="SSF57667">
    <property type="entry name" value="beta-beta-alpha zinc fingers"/>
    <property type="match status" value="2"/>
</dbReference>
<evidence type="ECO:0000256" key="5">
    <source>
        <dbReference type="ARBA" id="ARBA00022771"/>
    </source>
</evidence>
<keyword evidence="3" id="KW-0479">Metal-binding</keyword>
<dbReference type="PANTHER" id="PTHR10032">
    <property type="entry name" value="ZINC FINGER PROTEIN WITH KRAB AND SCAN DOMAINS"/>
    <property type="match status" value="1"/>
</dbReference>
<dbReference type="GeneTree" id="ENSGT00950000182774"/>
<dbReference type="InterPro" id="IPR013087">
    <property type="entry name" value="Znf_C2H2_type"/>
</dbReference>
<dbReference type="SMART" id="SM00355">
    <property type="entry name" value="ZnF_C2H2"/>
    <property type="match status" value="3"/>
</dbReference>
<dbReference type="Gene3D" id="3.30.160.60">
    <property type="entry name" value="Classic Zinc Finger"/>
    <property type="match status" value="3"/>
</dbReference>
<evidence type="ECO:0000256" key="9">
    <source>
        <dbReference type="ARBA" id="ARBA00023163"/>
    </source>
</evidence>
<keyword evidence="7" id="KW-0805">Transcription regulation</keyword>
<evidence type="ECO:0000256" key="11">
    <source>
        <dbReference type="PROSITE-ProRule" id="PRU00042"/>
    </source>
</evidence>
<dbReference type="GO" id="GO:0000981">
    <property type="term" value="F:DNA-binding transcription factor activity, RNA polymerase II-specific"/>
    <property type="evidence" value="ECO:0007669"/>
    <property type="project" value="TreeGrafter"/>
</dbReference>
<evidence type="ECO:0000256" key="4">
    <source>
        <dbReference type="ARBA" id="ARBA00022737"/>
    </source>
</evidence>
<evidence type="ECO:0000256" key="8">
    <source>
        <dbReference type="ARBA" id="ARBA00023125"/>
    </source>
</evidence>
<feature type="domain" description="C2H2-type" evidence="12">
    <location>
        <begin position="109"/>
        <end position="136"/>
    </location>
</feature>
<dbReference type="GO" id="GO:0000978">
    <property type="term" value="F:RNA polymerase II cis-regulatory region sequence-specific DNA binding"/>
    <property type="evidence" value="ECO:0007669"/>
    <property type="project" value="TreeGrafter"/>
</dbReference>
<protein>
    <recommendedName>
        <fullName evidence="12">C2H2-type domain-containing protein</fullName>
    </recommendedName>
</protein>
<evidence type="ECO:0000256" key="1">
    <source>
        <dbReference type="ARBA" id="ARBA00004123"/>
    </source>
</evidence>
<dbReference type="FunFam" id="3.30.160.60:FF:000145">
    <property type="entry name" value="Zinc finger protein 574"/>
    <property type="match status" value="1"/>
</dbReference>
<dbReference type="Proteomes" id="UP000694395">
    <property type="component" value="Chromosome 17"/>
</dbReference>
<proteinExistence type="inferred from homology"/>
<evidence type="ECO:0000256" key="3">
    <source>
        <dbReference type="ARBA" id="ARBA00022723"/>
    </source>
</evidence>
<keyword evidence="5 11" id="KW-0863">Zinc-finger</keyword>
<keyword evidence="8" id="KW-0238">DNA-binding</keyword>
<dbReference type="PROSITE" id="PS00028">
    <property type="entry name" value="ZINC_FINGER_C2H2_1"/>
    <property type="match status" value="2"/>
</dbReference>
<reference evidence="13" key="2">
    <citation type="submission" date="2025-08" db="UniProtKB">
        <authorList>
            <consortium name="Ensembl"/>
        </authorList>
    </citation>
    <scope>IDENTIFICATION</scope>
</reference>
<dbReference type="PROSITE" id="PS50157">
    <property type="entry name" value="ZINC_FINGER_C2H2_2"/>
    <property type="match status" value="3"/>
</dbReference>